<sequence>MENEYVFTSEGTSMTPEPLTLQEALPAPKCMQDESIAIAEEMETVNLSDDPVIQKHVLISKHLTPEERNHLISLLKEFKDVFAWSYEEMPGLDPKLVCHTLNVGSEAKPVVQSRRNYHPNDEMQIKQEIEKLLASGFIKPIKHPTWLANIVPVKKKNGQVRVCIDFRDLNKACPKDEFPLPNMDILIDSTSGQGMLSFMDGFSGYNQIKMAARDAEKTAFRTPYGNFYYTVMPFGLKNAGATYQRAMTAIFHDMMGKEVEDYVDDLVVKSKTRGEHWSTLRKVLSRCRLYNMRMNPKKCSFGVSSGKFLGFIVHRRGIDVDPDKVKVIASTTPPSSQKELKSFLGKLSYIRRFIPGLAAIIKVFTPLLKKGTKFIWNDKCKEAYDMVRQLITRLPTMQAPTPVVPLKLYLAATDTAIGALLAQDDEGGVEHPVYYVSRLLGETETRYPRTERVCLALIYAAQRLRHYFLAHKLHLMVKTDPVRYLLTKPILSGRLARWLLQLSEFDIECISPRAIKGQAVIDMLTLFPGNEETSLTQDIPGDLQEMVGVLEEKESGSEQPWTLFFDGSATSNGGGAGVVLTDPVGNTKALSFKLRFSCTNNIAEYEAFIIGMSTAVEMGVKRINVIGDSNLVISQMKGDFAVREATLAPYRTIAEKLVGMFDQAILEHIPGATNRYADALATLGSKLSFTNEQPNIMVIQKTKPSTEALILHEVPEKDDWRSSIKNNLTSRGNEINLKTLKDYIILHEELYMRLPGGILARCICDREAKQRLHEVHEATCGLEQVISLYRRLQRKGYYWPRMKEQASEIQVSCPKCSVLPSEEEVFAVATTEDWRTPYLMFLLNNTLPTDARCRYKLKKTSKRYFMDGEVLYRKGFNGEPLRCLDNVESLQVLNEVHAGECGEHQGKRKLYQQILSLGYYWPTMRKDAHLKVKRCHTCQAHANLSHKPPTLLQDMRTPWPFHTWGLDFIGKINPPSDGHVWIITATEFFTKWVEAIPMRKATGAAVSNFIKEYIICRHGIPYKIVTDNATSFVNQEVTKMLKAYGIKHRKSTPYYPQGNGQAEATNKTLLRILSKMVFEYKQGWSVHLPDALWAYRTSPRSATGFSPYSLVYGSEAVSPVEIAVPTARVLAINDVEWDVRSCSDWRWMDLEAADEQRQQAEEKMRAYCEGVARAYNRTVKEQIFKEGDLVLKTVDWVRKQISGPSKFAPQWEGPFIIKESHSSGYYVLASVDNETLLGSINGKWLKPYYC</sequence>
<dbReference type="InterPro" id="IPR043128">
    <property type="entry name" value="Rev_trsase/Diguanyl_cyclase"/>
</dbReference>
<name>A0AAW1VN55_RUBAR</name>
<dbReference type="Gene3D" id="3.30.70.270">
    <property type="match status" value="2"/>
</dbReference>
<accession>A0AAW1VN55</accession>
<dbReference type="Gene3D" id="1.10.340.70">
    <property type="match status" value="2"/>
</dbReference>
<evidence type="ECO:0000313" key="9">
    <source>
        <dbReference type="EMBL" id="KAK9906287.1"/>
    </source>
</evidence>
<keyword evidence="4" id="KW-0255">Endonuclease</keyword>
<dbReference type="InterPro" id="IPR012337">
    <property type="entry name" value="RNaseH-like_sf"/>
</dbReference>
<dbReference type="InterPro" id="IPR002156">
    <property type="entry name" value="RNaseH_domain"/>
</dbReference>
<reference evidence="9 10" key="1">
    <citation type="journal article" date="2023" name="G3 (Bethesda)">
        <title>A chromosome-length genome assembly and annotation of blackberry (Rubus argutus, cv. 'Hillquist').</title>
        <authorList>
            <person name="Bruna T."/>
            <person name="Aryal R."/>
            <person name="Dudchenko O."/>
            <person name="Sargent D.J."/>
            <person name="Mead D."/>
            <person name="Buti M."/>
            <person name="Cavallini A."/>
            <person name="Hytonen T."/>
            <person name="Andres J."/>
            <person name="Pham M."/>
            <person name="Weisz D."/>
            <person name="Mascagni F."/>
            <person name="Usai G."/>
            <person name="Natali L."/>
            <person name="Bassil N."/>
            <person name="Fernandez G.E."/>
            <person name="Lomsadze A."/>
            <person name="Armour M."/>
            <person name="Olukolu B."/>
            <person name="Poorten T."/>
            <person name="Britton C."/>
            <person name="Davik J."/>
            <person name="Ashrafi H."/>
            <person name="Aiden E.L."/>
            <person name="Borodovsky M."/>
            <person name="Worthington M."/>
        </authorList>
    </citation>
    <scope>NUCLEOTIDE SEQUENCE [LARGE SCALE GENOMIC DNA]</scope>
    <source>
        <strain evidence="9">PI 553951</strain>
    </source>
</reference>
<dbReference type="PANTHER" id="PTHR48475:SF1">
    <property type="entry name" value="RNASE H TYPE-1 DOMAIN-CONTAINING PROTEIN"/>
    <property type="match status" value="1"/>
</dbReference>
<dbReference type="CDD" id="cd09274">
    <property type="entry name" value="RNase_HI_RT_Ty3"/>
    <property type="match status" value="1"/>
</dbReference>
<dbReference type="InterPro" id="IPR001584">
    <property type="entry name" value="Integrase_cat-core"/>
</dbReference>
<dbReference type="Pfam" id="PF00665">
    <property type="entry name" value="rve"/>
    <property type="match status" value="1"/>
</dbReference>
<dbReference type="PANTHER" id="PTHR48475">
    <property type="entry name" value="RIBONUCLEASE H"/>
    <property type="match status" value="1"/>
</dbReference>
<dbReference type="InterPro" id="IPR036397">
    <property type="entry name" value="RNaseH_sf"/>
</dbReference>
<dbReference type="GO" id="GO:0003676">
    <property type="term" value="F:nucleic acid binding"/>
    <property type="evidence" value="ECO:0007669"/>
    <property type="project" value="InterPro"/>
</dbReference>
<dbReference type="Gene3D" id="3.10.10.10">
    <property type="entry name" value="HIV Type 1 Reverse Transcriptase, subunit A, domain 1"/>
    <property type="match status" value="1"/>
</dbReference>
<evidence type="ECO:0000256" key="5">
    <source>
        <dbReference type="ARBA" id="ARBA00022801"/>
    </source>
</evidence>
<organism evidence="9 10">
    <name type="scientific">Rubus argutus</name>
    <name type="common">Southern blackberry</name>
    <dbReference type="NCBI Taxonomy" id="59490"/>
    <lineage>
        <taxon>Eukaryota</taxon>
        <taxon>Viridiplantae</taxon>
        <taxon>Streptophyta</taxon>
        <taxon>Embryophyta</taxon>
        <taxon>Tracheophyta</taxon>
        <taxon>Spermatophyta</taxon>
        <taxon>Magnoliopsida</taxon>
        <taxon>eudicotyledons</taxon>
        <taxon>Gunneridae</taxon>
        <taxon>Pentapetalae</taxon>
        <taxon>rosids</taxon>
        <taxon>fabids</taxon>
        <taxon>Rosales</taxon>
        <taxon>Rosaceae</taxon>
        <taxon>Rosoideae</taxon>
        <taxon>Rosoideae incertae sedis</taxon>
        <taxon>Rubus</taxon>
    </lineage>
</organism>
<keyword evidence="10" id="KW-1185">Reference proteome</keyword>
<evidence type="ECO:0000256" key="2">
    <source>
        <dbReference type="ARBA" id="ARBA00022695"/>
    </source>
</evidence>
<evidence type="ECO:0000256" key="3">
    <source>
        <dbReference type="ARBA" id="ARBA00022722"/>
    </source>
</evidence>
<keyword evidence="5" id="KW-0378">Hydrolase</keyword>
<keyword evidence="3" id="KW-0540">Nuclease</keyword>
<dbReference type="GO" id="GO:0003964">
    <property type="term" value="F:RNA-directed DNA polymerase activity"/>
    <property type="evidence" value="ECO:0007669"/>
    <property type="project" value="UniProtKB-KW"/>
</dbReference>
<dbReference type="Pfam" id="PF13456">
    <property type="entry name" value="RVT_3"/>
    <property type="match status" value="1"/>
</dbReference>
<dbReference type="PROSITE" id="PS50994">
    <property type="entry name" value="INTEGRASE"/>
    <property type="match status" value="1"/>
</dbReference>
<dbReference type="CDD" id="cd09279">
    <property type="entry name" value="RNase_HI_like"/>
    <property type="match status" value="1"/>
</dbReference>
<dbReference type="GO" id="GO:0015074">
    <property type="term" value="P:DNA integration"/>
    <property type="evidence" value="ECO:0007669"/>
    <property type="project" value="InterPro"/>
</dbReference>
<keyword evidence="6" id="KW-0695">RNA-directed DNA polymerase</keyword>
<feature type="domain" description="Integrase catalytic" evidence="8">
    <location>
        <begin position="956"/>
        <end position="1115"/>
    </location>
</feature>
<evidence type="ECO:0000256" key="1">
    <source>
        <dbReference type="ARBA" id="ARBA00022679"/>
    </source>
</evidence>
<dbReference type="InterPro" id="IPR000477">
    <property type="entry name" value="RT_dom"/>
</dbReference>
<dbReference type="GO" id="GO:0004523">
    <property type="term" value="F:RNA-DNA hybrid ribonuclease activity"/>
    <property type="evidence" value="ECO:0007669"/>
    <property type="project" value="InterPro"/>
</dbReference>
<dbReference type="InterPro" id="IPR041373">
    <property type="entry name" value="RT_RNaseH"/>
</dbReference>
<dbReference type="SUPFAM" id="SSF56672">
    <property type="entry name" value="DNA/RNA polymerases"/>
    <property type="match status" value="1"/>
</dbReference>
<dbReference type="Proteomes" id="UP001457282">
    <property type="component" value="Unassembled WGS sequence"/>
</dbReference>
<dbReference type="Gene3D" id="3.10.20.370">
    <property type="match status" value="1"/>
</dbReference>
<dbReference type="InterPro" id="IPR041588">
    <property type="entry name" value="Integrase_H2C2"/>
</dbReference>
<evidence type="ECO:0000259" key="8">
    <source>
        <dbReference type="PROSITE" id="PS50994"/>
    </source>
</evidence>
<comment type="caution">
    <text evidence="9">The sequence shown here is derived from an EMBL/GenBank/DDBJ whole genome shotgun (WGS) entry which is preliminary data.</text>
</comment>
<dbReference type="InterPro" id="IPR043502">
    <property type="entry name" value="DNA/RNA_pol_sf"/>
</dbReference>
<evidence type="ECO:0000256" key="6">
    <source>
        <dbReference type="ARBA" id="ARBA00022918"/>
    </source>
</evidence>
<dbReference type="CDD" id="cd01647">
    <property type="entry name" value="RT_LTR"/>
    <property type="match status" value="1"/>
</dbReference>
<evidence type="ECO:0000313" key="10">
    <source>
        <dbReference type="Proteomes" id="UP001457282"/>
    </source>
</evidence>
<feature type="domain" description="RNase H type-1" evidence="7">
    <location>
        <begin position="557"/>
        <end position="686"/>
    </location>
</feature>
<protein>
    <submittedName>
        <fullName evidence="9">Uncharacterized protein</fullName>
    </submittedName>
</protein>
<evidence type="ECO:0000259" key="7">
    <source>
        <dbReference type="PROSITE" id="PS50879"/>
    </source>
</evidence>
<gene>
    <name evidence="9" type="ORF">M0R45_002623</name>
</gene>
<keyword evidence="1" id="KW-0808">Transferase</keyword>
<dbReference type="PROSITE" id="PS50879">
    <property type="entry name" value="RNASE_H_1"/>
    <property type="match status" value="1"/>
</dbReference>
<proteinExistence type="predicted"/>
<dbReference type="EMBL" id="JBEDUW010000065">
    <property type="protein sequence ID" value="KAK9906287.1"/>
    <property type="molecule type" value="Genomic_DNA"/>
</dbReference>
<dbReference type="Pfam" id="PF17917">
    <property type="entry name" value="RT_RNaseH"/>
    <property type="match status" value="1"/>
</dbReference>
<dbReference type="Pfam" id="PF00078">
    <property type="entry name" value="RVT_1"/>
    <property type="match status" value="1"/>
</dbReference>
<keyword evidence="2" id="KW-0548">Nucleotidyltransferase</keyword>
<dbReference type="AlphaFoldDB" id="A0AAW1VN55"/>
<dbReference type="Gene3D" id="3.30.420.10">
    <property type="entry name" value="Ribonuclease H-like superfamily/Ribonuclease H"/>
    <property type="match status" value="2"/>
</dbReference>
<dbReference type="Pfam" id="PF17921">
    <property type="entry name" value="Integrase_H2C2"/>
    <property type="match status" value="1"/>
</dbReference>
<dbReference type="SUPFAM" id="SSF53098">
    <property type="entry name" value="Ribonuclease H-like"/>
    <property type="match status" value="2"/>
</dbReference>
<evidence type="ECO:0000256" key="4">
    <source>
        <dbReference type="ARBA" id="ARBA00022759"/>
    </source>
</evidence>